<accession>A0ACB7CA46</accession>
<reference evidence="1 2" key="1">
    <citation type="journal article" date="2021" name="Commun. Biol.">
        <title>Genomic insights into the host specific adaptation of the Pneumocystis genus.</title>
        <authorList>
            <person name="Cisse O.H."/>
            <person name="Ma L."/>
            <person name="Dekker J.P."/>
            <person name="Khil P.P."/>
            <person name="Youn J.-H."/>
            <person name="Brenchley J.M."/>
            <person name="Blair R."/>
            <person name="Pahar B."/>
            <person name="Chabe M."/>
            <person name="Van Rompay K.K.A."/>
            <person name="Keesler R."/>
            <person name="Sukura A."/>
            <person name="Hirsch V."/>
            <person name="Kutty G."/>
            <person name="Liu Y."/>
            <person name="Peng L."/>
            <person name="Chen J."/>
            <person name="Song J."/>
            <person name="Weissenbacher-Lang C."/>
            <person name="Xu J."/>
            <person name="Upham N.S."/>
            <person name="Stajich J.E."/>
            <person name="Cuomo C.A."/>
            <person name="Cushion M.T."/>
            <person name="Kovacs J.A."/>
        </authorList>
    </citation>
    <scope>NUCLEOTIDE SEQUENCE [LARGE SCALE GENOMIC DNA]</scope>
    <source>
        <strain evidence="1 2">RABM</strain>
    </source>
</reference>
<sequence>MAKSITKKENTCNEKKGIKKVLSKKGKVSKLNTEKEQVKSIAKTIEKKIKKKEKNDLPVKKEFLNNFSSSDNSKETSKISSKISSKSLPKNLDFKKEKKEDKLSENNTSSSGSSSSEDSSSDSNSKDLLKAKKLAKKIPEKPSISNVSNSCDDSSSSSSDSDNSSSCSSDSTESSVSGSKTSDSSSILDNSETSGGSYTSGDSNYSNSYSFNKSCLENFQKSFISKNPDVNSSRKAKQKVDSKLISEIKKKESKTKDFTAEKVTGNFTKNENHGKLDDNENSNNSEKLDNEKLAVSEKLNDNKKTYSNKKTINEKKKNNMNSSDKTHLGTSSLDSNKNLSNTQTSSNTADSHTVSGSSSDSVSNNSSNSSDSDSDSTSDSTPVETDKKDIKKNKTNTGENAEGSTVVFVGGLSWNIDDNQLAKEFENVGTVIASRVISNKNSGKSKGCKSRFGYVEFSKPEEAQAALAYSGKEIDGRVINVDISTKRSTIFKDNISQRANKYGDVQSPKSDTLFIGNLSFKANEESIRAVFSKIGKIVDIRLPVNRETGRSKGFGYIQFSTVKEAEKAIEMNGHFICGRPIRLDFSTSKDNNVAHKTFDNSSGAYERKNKTFQKFSNSKGKVSSTNRSGFNEFSGKKTKF</sequence>
<keyword evidence="2" id="KW-1185">Reference proteome</keyword>
<gene>
    <name evidence="1" type="ORF">PORY_001992</name>
</gene>
<dbReference type="Proteomes" id="UP000768646">
    <property type="component" value="Unassembled WGS sequence"/>
</dbReference>
<name>A0ACB7CA46_9ASCO</name>
<evidence type="ECO:0000313" key="2">
    <source>
        <dbReference type="Proteomes" id="UP000768646"/>
    </source>
</evidence>
<dbReference type="EMBL" id="JABTEG010000007">
    <property type="protein sequence ID" value="KAG4304599.1"/>
    <property type="molecule type" value="Genomic_DNA"/>
</dbReference>
<protein>
    <submittedName>
        <fullName evidence="1">Uncharacterized protein</fullName>
    </submittedName>
</protein>
<proteinExistence type="predicted"/>
<evidence type="ECO:0000313" key="1">
    <source>
        <dbReference type="EMBL" id="KAG4304599.1"/>
    </source>
</evidence>
<comment type="caution">
    <text evidence="1">The sequence shown here is derived from an EMBL/GenBank/DDBJ whole genome shotgun (WGS) entry which is preliminary data.</text>
</comment>
<organism evidence="1 2">
    <name type="scientific">Pneumocystis oryctolagi</name>
    <dbReference type="NCBI Taxonomy" id="42067"/>
    <lineage>
        <taxon>Eukaryota</taxon>
        <taxon>Fungi</taxon>
        <taxon>Dikarya</taxon>
        <taxon>Ascomycota</taxon>
        <taxon>Taphrinomycotina</taxon>
        <taxon>Pneumocystomycetes</taxon>
        <taxon>Pneumocystaceae</taxon>
        <taxon>Pneumocystis</taxon>
    </lineage>
</organism>